<feature type="transmembrane region" description="Helical" evidence="1">
    <location>
        <begin position="410"/>
        <end position="428"/>
    </location>
</feature>
<dbReference type="AlphaFoldDB" id="A0A246JGV9"/>
<evidence type="ECO:0000313" key="3">
    <source>
        <dbReference type="Proteomes" id="UP000197468"/>
    </source>
</evidence>
<feature type="transmembrane region" description="Helical" evidence="1">
    <location>
        <begin position="109"/>
        <end position="132"/>
    </location>
</feature>
<proteinExistence type="predicted"/>
<feature type="transmembrane region" description="Helical" evidence="1">
    <location>
        <begin position="179"/>
        <end position="196"/>
    </location>
</feature>
<protein>
    <submittedName>
        <fullName evidence="2">Uncharacterized protein</fullName>
    </submittedName>
</protein>
<keyword evidence="1" id="KW-0472">Membrane</keyword>
<keyword evidence="3" id="KW-1185">Reference proteome</keyword>
<dbReference type="Proteomes" id="UP000197468">
    <property type="component" value="Unassembled WGS sequence"/>
</dbReference>
<accession>A0A246JGV9</accession>
<feature type="transmembrane region" description="Helical" evidence="1">
    <location>
        <begin position="465"/>
        <end position="483"/>
    </location>
</feature>
<keyword evidence="1" id="KW-0812">Transmembrane</keyword>
<name>A0A246JGV9_9BURK</name>
<evidence type="ECO:0000256" key="1">
    <source>
        <dbReference type="SAM" id="Phobius"/>
    </source>
</evidence>
<feature type="transmembrane region" description="Helical" evidence="1">
    <location>
        <begin position="489"/>
        <end position="512"/>
    </location>
</feature>
<organism evidence="2 3">
    <name type="scientific">Roseateles aquatilis</name>
    <dbReference type="NCBI Taxonomy" id="431061"/>
    <lineage>
        <taxon>Bacteria</taxon>
        <taxon>Pseudomonadati</taxon>
        <taxon>Pseudomonadota</taxon>
        <taxon>Betaproteobacteria</taxon>
        <taxon>Burkholderiales</taxon>
        <taxon>Sphaerotilaceae</taxon>
        <taxon>Roseateles</taxon>
    </lineage>
</organism>
<feature type="transmembrane region" description="Helical" evidence="1">
    <location>
        <begin position="434"/>
        <end position="453"/>
    </location>
</feature>
<feature type="transmembrane region" description="Helical" evidence="1">
    <location>
        <begin position="144"/>
        <end position="167"/>
    </location>
</feature>
<gene>
    <name evidence="2" type="ORF">CDN99_05830</name>
</gene>
<feature type="transmembrane region" description="Helical" evidence="1">
    <location>
        <begin position="55"/>
        <end position="77"/>
    </location>
</feature>
<feature type="transmembrane region" description="Helical" evidence="1">
    <location>
        <begin position="17"/>
        <end position="35"/>
    </location>
</feature>
<feature type="transmembrane region" description="Helical" evidence="1">
    <location>
        <begin position="256"/>
        <end position="277"/>
    </location>
</feature>
<evidence type="ECO:0000313" key="2">
    <source>
        <dbReference type="EMBL" id="OWQ91888.1"/>
    </source>
</evidence>
<dbReference type="EMBL" id="NIOF01000002">
    <property type="protein sequence ID" value="OWQ91888.1"/>
    <property type="molecule type" value="Genomic_DNA"/>
</dbReference>
<sequence>MWKAAVLNEWRLRSRRVSTLVILLTVVAVSWLMVLDPRTGRATMVTGGQRIAYDSQALAFATGVMACMLFGLAGFYLARGRSQEDLRCGTAAVLAATPVTNVQLLGARWLGAFGFLMSLGTALMLTLWVLQLVRGEGPLRPVPYLQMLLLGLAPGMMMCASLAVLADAWAPLMRKRGDALYWVFWIAQLGFMPAMLSGGASGLSGWQVLDVQGLSVWVVALSRLMDVGSVSIGGAPFRAGLPVLHMPEGLWSRELVALRVGAMGVALLPLLPAVLLFHRYAPDRVKGAGAGRGRAVAVLQWLSRPVLAPMRWLFGQLLGLSARVPGLAGRLLADVSLVLLSQPVLALVMTACVAASVAVPTSALPRVMALALGAWGIAVADVSSRDWQSGTLGMASATAGGAPERGWRQAVAAFGLGVIVGAPALLRLSVEAPLRAAACLAGLLFFSAGAALLGRLTRGARTFLALYLFSLYLGLQRTGIAALDMLGVSGAATAGSVAAYAAAGGLGVLALAAMPRMARGISGISDVSRLIGTTPR</sequence>
<comment type="caution">
    <text evidence="2">The sequence shown here is derived from an EMBL/GenBank/DDBJ whole genome shotgun (WGS) entry which is preliminary data.</text>
</comment>
<reference evidence="2 3" key="1">
    <citation type="journal article" date="2008" name="Int. J. Syst. Evol. Microbiol.">
        <title>Description of Roseateles aquatilis sp. nov. and Roseateles terrae sp. nov., in the class Betaproteobacteria, and emended description of the genus Roseateles.</title>
        <authorList>
            <person name="Gomila M."/>
            <person name="Bowien B."/>
            <person name="Falsen E."/>
            <person name="Moore E.R."/>
            <person name="Lalucat J."/>
        </authorList>
    </citation>
    <scope>NUCLEOTIDE SEQUENCE [LARGE SCALE GENOMIC DNA]</scope>
    <source>
        <strain evidence="2 3">CCUG 48205</strain>
    </source>
</reference>
<keyword evidence="1" id="KW-1133">Transmembrane helix</keyword>